<proteinExistence type="predicted"/>
<protein>
    <recommendedName>
        <fullName evidence="2">Endonuclease/exonuclease/phosphatase domain-containing protein</fullName>
    </recommendedName>
</protein>
<dbReference type="EMBL" id="BPLQ01002035">
    <property type="protein sequence ID" value="GIX88073.1"/>
    <property type="molecule type" value="Genomic_DNA"/>
</dbReference>
<accession>A0AAV4NUK6</accession>
<dbReference type="Proteomes" id="UP001054837">
    <property type="component" value="Unassembled WGS sequence"/>
</dbReference>
<keyword evidence="4" id="KW-1185">Reference proteome</keyword>
<dbReference type="PANTHER" id="PTHR33273:SF4">
    <property type="entry name" value="ENDONUCLEASE_EXONUCLEASE_PHOSPHATASE DOMAIN-CONTAINING PROTEIN"/>
    <property type="match status" value="1"/>
</dbReference>
<organism evidence="3 4">
    <name type="scientific">Caerostris darwini</name>
    <dbReference type="NCBI Taxonomy" id="1538125"/>
    <lineage>
        <taxon>Eukaryota</taxon>
        <taxon>Metazoa</taxon>
        <taxon>Ecdysozoa</taxon>
        <taxon>Arthropoda</taxon>
        <taxon>Chelicerata</taxon>
        <taxon>Arachnida</taxon>
        <taxon>Araneae</taxon>
        <taxon>Araneomorphae</taxon>
        <taxon>Entelegynae</taxon>
        <taxon>Araneoidea</taxon>
        <taxon>Araneidae</taxon>
        <taxon>Caerostris</taxon>
    </lineage>
</organism>
<evidence type="ECO:0000259" key="2">
    <source>
        <dbReference type="Pfam" id="PF14529"/>
    </source>
</evidence>
<sequence length="605" mass="67861">MEQNTPSMDSLLEQLLPADDLLKNAQNASCEFMEVALNHYKAIVNLTDKKGITIDMRSEFRDNAMALVKLVTNQNLKIAQLEGRIMELGKVASETAKAPVVVSAHLASAATKPSFAAVAKSKPPKEQKQKPKPRPQHLALIRPIEKLENDTSSATKAFVQKNLDITKANIGIKRVSHTKNGGILVETVDDEGLDKLLMELKNCPIISEKLYVGKPTKRKPQFICFGVSDDTTEETVIACIKTTCNLPSDSQDDSITGIPLNYAIIAHNSAPKAAIIIKSCYNTQSILISKEVVIVLANINSQDFLLVSTYCPPSQEIEDNLTILSPILCRYEGNPTIILGDFNAKSRVWGQRDLDCRGRKLLSFCHRHELFIENSPDSLPTFSSNRGNSWIDLMISKNLDFETTLQILDEVTGSDHNILFFRGSQNVLGSAPTHRILVNHRNWFSIKTSIHKIIRRNLSFDHLSASELNGFIKDIQDAIFQENSFIPPAGENNKIKKRRNAIWWTTELEIKKKKTIALRRRSQKETDNNIRPLKKAIFKKSLAEYKKLILSTKRTKFKEFISSITNSNIFGRNFNILSNKQKRSSIIRPILNQAGVPSESTSESV</sequence>
<dbReference type="GO" id="GO:0003824">
    <property type="term" value="F:catalytic activity"/>
    <property type="evidence" value="ECO:0007669"/>
    <property type="project" value="InterPro"/>
</dbReference>
<dbReference type="SUPFAM" id="SSF56219">
    <property type="entry name" value="DNase I-like"/>
    <property type="match status" value="1"/>
</dbReference>
<evidence type="ECO:0000256" key="1">
    <source>
        <dbReference type="SAM" id="MobiDB-lite"/>
    </source>
</evidence>
<dbReference type="AlphaFoldDB" id="A0AAV4NUK6"/>
<evidence type="ECO:0000313" key="3">
    <source>
        <dbReference type="EMBL" id="GIX88073.1"/>
    </source>
</evidence>
<gene>
    <name evidence="3" type="primary">DI617_08965</name>
    <name evidence="3" type="ORF">CDAR_534341</name>
</gene>
<feature type="non-terminal residue" evidence="3">
    <location>
        <position position="605"/>
    </location>
</feature>
<feature type="domain" description="Endonuclease/exonuclease/phosphatase" evidence="2">
    <location>
        <begin position="305"/>
        <end position="418"/>
    </location>
</feature>
<evidence type="ECO:0000313" key="4">
    <source>
        <dbReference type="Proteomes" id="UP001054837"/>
    </source>
</evidence>
<reference evidence="3 4" key="1">
    <citation type="submission" date="2021-06" db="EMBL/GenBank/DDBJ databases">
        <title>Caerostris darwini draft genome.</title>
        <authorList>
            <person name="Kono N."/>
            <person name="Arakawa K."/>
        </authorList>
    </citation>
    <scope>NUCLEOTIDE SEQUENCE [LARGE SCALE GENOMIC DNA]</scope>
</reference>
<comment type="caution">
    <text evidence="3">The sequence shown here is derived from an EMBL/GenBank/DDBJ whole genome shotgun (WGS) entry which is preliminary data.</text>
</comment>
<name>A0AAV4NUK6_9ARAC</name>
<dbReference type="InterPro" id="IPR005135">
    <property type="entry name" value="Endo/exonuclease/phosphatase"/>
</dbReference>
<dbReference type="Pfam" id="PF14529">
    <property type="entry name" value="Exo_endo_phos_2"/>
    <property type="match status" value="1"/>
</dbReference>
<dbReference type="InterPro" id="IPR036691">
    <property type="entry name" value="Endo/exonu/phosph_ase_sf"/>
</dbReference>
<feature type="region of interest" description="Disordered" evidence="1">
    <location>
        <begin position="115"/>
        <end position="135"/>
    </location>
</feature>
<dbReference type="PANTHER" id="PTHR33273">
    <property type="entry name" value="DOMAIN-CONTAINING PROTEIN, PUTATIVE-RELATED"/>
    <property type="match status" value="1"/>
</dbReference>
<dbReference type="Gene3D" id="3.60.10.10">
    <property type="entry name" value="Endonuclease/exonuclease/phosphatase"/>
    <property type="match status" value="1"/>
</dbReference>